<evidence type="ECO:0000256" key="1">
    <source>
        <dbReference type="SAM" id="MobiDB-lite"/>
    </source>
</evidence>
<proteinExistence type="predicted"/>
<keyword evidence="2" id="KW-0812">Transmembrane</keyword>
<name>A0ABU3Z5X4_9FIRM</name>
<dbReference type="EMBL" id="JAWJZB010000001">
    <property type="protein sequence ID" value="MDV5087314.1"/>
    <property type="molecule type" value="Genomic_DNA"/>
</dbReference>
<gene>
    <name evidence="3" type="ORF">RVY80_00375</name>
</gene>
<evidence type="ECO:0000256" key="2">
    <source>
        <dbReference type="SAM" id="Phobius"/>
    </source>
</evidence>
<comment type="caution">
    <text evidence="3">The sequence shown here is derived from an EMBL/GenBank/DDBJ whole genome shotgun (WGS) entry which is preliminary data.</text>
</comment>
<feature type="transmembrane region" description="Helical" evidence="2">
    <location>
        <begin position="7"/>
        <end position="25"/>
    </location>
</feature>
<organism evidence="3 4">
    <name type="scientific">Veillonella absiana</name>
    <dbReference type="NCBI Taxonomy" id="3079305"/>
    <lineage>
        <taxon>Bacteria</taxon>
        <taxon>Bacillati</taxon>
        <taxon>Bacillota</taxon>
        <taxon>Negativicutes</taxon>
        <taxon>Veillonellales</taxon>
        <taxon>Veillonellaceae</taxon>
        <taxon>Veillonella</taxon>
    </lineage>
</organism>
<protein>
    <submittedName>
        <fullName evidence="3">Uncharacterized protein</fullName>
    </submittedName>
</protein>
<dbReference type="Proteomes" id="UP001272515">
    <property type="component" value="Unassembled WGS sequence"/>
</dbReference>
<reference evidence="3 4" key="1">
    <citation type="submission" date="2023-10" db="EMBL/GenBank/DDBJ databases">
        <title>Veillonella sp. nov., isolated from a pig farm feces dump.</title>
        <authorList>
            <person name="Chang Y.-H."/>
        </authorList>
    </citation>
    <scope>NUCLEOTIDE SEQUENCE [LARGE SCALE GENOMIC DNA]</scope>
    <source>
        <strain evidence="3 4">YH-vei2233</strain>
    </source>
</reference>
<feature type="region of interest" description="Disordered" evidence="1">
    <location>
        <begin position="292"/>
        <end position="336"/>
    </location>
</feature>
<accession>A0ABU3Z5X4</accession>
<dbReference type="RefSeq" id="WP_317329183.1">
    <property type="nucleotide sequence ID" value="NZ_JAWJZA010000016.1"/>
</dbReference>
<sequence>MKPITKVMTAFTLGILLQGGIYYYLDQYMFAPTTDFSVAGESQKADDNFPDIKEGNKYFSYDRKYMAVVTEKSIRIYTSGKDTPAEIDLKGRSVSYFDWMPDRNLAIMGLYGGPKDQVIMARLNADDPDHEVDTELEDVPEGSKIVDVAYSEATNVVYMKVKVAESTYRIYRTDANYDTRRVYMQASNIGRIAVFYDEDKFFYDNVRTGDVFMFDGTEGGWRVINPSGRYRLIGVDNKQNIYIARVDEDDNALAVYEGKLGVGFKPVYKYNNPITLSEVTMDEVKDIMANGSDTATKITDEREDTAGKSKSDSKSNSKSDSKSNSDSKSDSDKKTR</sequence>
<evidence type="ECO:0000313" key="3">
    <source>
        <dbReference type="EMBL" id="MDV5087314.1"/>
    </source>
</evidence>
<keyword evidence="2" id="KW-0472">Membrane</keyword>
<dbReference type="SUPFAM" id="SSF82171">
    <property type="entry name" value="DPP6 N-terminal domain-like"/>
    <property type="match status" value="1"/>
</dbReference>
<keyword evidence="4" id="KW-1185">Reference proteome</keyword>
<feature type="compositionally biased region" description="Basic and acidic residues" evidence="1">
    <location>
        <begin position="298"/>
        <end position="336"/>
    </location>
</feature>
<keyword evidence="2" id="KW-1133">Transmembrane helix</keyword>
<evidence type="ECO:0000313" key="4">
    <source>
        <dbReference type="Proteomes" id="UP001272515"/>
    </source>
</evidence>